<name>A0ABS1WIH8_9FLAO</name>
<comment type="caution">
    <text evidence="1">The sequence shown here is derived from an EMBL/GenBank/DDBJ whole genome shotgun (WGS) entry which is preliminary data.</text>
</comment>
<dbReference type="Proteomes" id="UP000605013">
    <property type="component" value="Unassembled WGS sequence"/>
</dbReference>
<reference evidence="1 2" key="1">
    <citation type="submission" date="2020-12" db="EMBL/GenBank/DDBJ databases">
        <title>Olleya sediminilitoris sp. nov., isolated from a tidal flat.</title>
        <authorList>
            <person name="Park S."/>
            <person name="Yoon J.-H."/>
        </authorList>
    </citation>
    <scope>NUCLEOTIDE SEQUENCE [LARGE SCALE GENOMIC DNA]</scope>
    <source>
        <strain evidence="1 2">YSTF-M6</strain>
    </source>
</reference>
<gene>
    <name evidence="1" type="ORF">JAO71_03850</name>
</gene>
<sequence length="746" mass="86402">MSYSELSNPYDFANPVTEEKLFAGRSDELKEIRYYLNHGAKTNKPINLSLIGDRAAGKTSLLNMIEIEASKLNFLTVRIDLDEGDKESQLQFFYKIFDSIFNSAINDNYFGGVGGAIFDEYLNQTSAYTVSNNIEFRPFLFPIQFAKAMDAGRTDVLTSESNFKRDLETINKEVNTSIILLFDECNVLSESRVLLEKIRNIFMNKTNYMLVFTGTKELFPVIDEIFSPIIRQFKKITVDEYKDIEDTEICVSKPLLDIGIEPSDIFENSTFRELHNISEGKPYEIQLICHNMFKKIQEGITDSMTLNHSVLEDVRLELETSQDLAKRPKLYEIKSFNKESLQHLNYLSKSLKRSTSTEILNLEYLIYGNTRVTKADFKTSYDKFIDKGILFVNPEGRLDFFGDDFDKLYTKYYAREAGVQFEFNYYNLESNYYRGIRDLLHPTNSHLSLNRDNALVHQTIDYFLNTTATINADLSTVMTIYTILFQFRKDEIIHIEMPFNLNGTNFFIHLFFDDKDEAKKVVDFQNEFEKRVKDNSTNITLNSLIINKLKIPSRVELVKKIQALHSNSITKDVIKYHGVRFPIEHIESLLEENDERENIVLAHCNAIWELDFNSKRQFCSIENYNVVNMGYIYMINLLLEEAKYCSDFVTSSLEYNKFHLSLNTFNRSVIEIMTGNLNAIQTNMDRVITLAKDYQESTNTVDSTSCSCLLIPSRTGDGDITFIEVENPELIQTALDVKAYFKSFKI</sequence>
<dbReference type="SUPFAM" id="SSF52540">
    <property type="entry name" value="P-loop containing nucleoside triphosphate hydrolases"/>
    <property type="match status" value="1"/>
</dbReference>
<protein>
    <submittedName>
        <fullName evidence="1">Uncharacterized protein</fullName>
    </submittedName>
</protein>
<evidence type="ECO:0000313" key="2">
    <source>
        <dbReference type="Proteomes" id="UP000605013"/>
    </source>
</evidence>
<keyword evidence="2" id="KW-1185">Reference proteome</keyword>
<dbReference type="InterPro" id="IPR027417">
    <property type="entry name" value="P-loop_NTPase"/>
</dbReference>
<dbReference type="EMBL" id="JAEMEF010000002">
    <property type="protein sequence ID" value="MBL7558929.1"/>
    <property type="molecule type" value="Genomic_DNA"/>
</dbReference>
<evidence type="ECO:0000313" key="1">
    <source>
        <dbReference type="EMBL" id="MBL7558929.1"/>
    </source>
</evidence>
<accession>A0ABS1WIH8</accession>
<organism evidence="1 2">
    <name type="scientific">Olleya sediminilitoris</name>
    <dbReference type="NCBI Taxonomy" id="2795739"/>
    <lineage>
        <taxon>Bacteria</taxon>
        <taxon>Pseudomonadati</taxon>
        <taxon>Bacteroidota</taxon>
        <taxon>Flavobacteriia</taxon>
        <taxon>Flavobacteriales</taxon>
        <taxon>Flavobacteriaceae</taxon>
    </lineage>
</organism>
<dbReference type="Gene3D" id="3.40.50.300">
    <property type="entry name" value="P-loop containing nucleotide triphosphate hydrolases"/>
    <property type="match status" value="1"/>
</dbReference>
<proteinExistence type="predicted"/>
<dbReference type="RefSeq" id="WP_202998997.1">
    <property type="nucleotide sequence ID" value="NZ_JAEMEF010000002.1"/>
</dbReference>